<sequence length="88" mass="10353">MEAKWAAKEQEEAFFDLMGQFMVKCTMICSLTDGSKEFVVYCDAFRIPRIWLLYSCKRGNGNQYESRQTEDPNEEEVLQHHEHRIGSN</sequence>
<evidence type="ECO:0000313" key="3">
    <source>
        <dbReference type="Proteomes" id="UP001151760"/>
    </source>
</evidence>
<dbReference type="Proteomes" id="UP001151760">
    <property type="component" value="Unassembled WGS sequence"/>
</dbReference>
<proteinExistence type="predicted"/>
<accession>A0ABQ5C9L7</accession>
<protein>
    <submittedName>
        <fullName evidence="2">Uncharacterized protein</fullName>
    </submittedName>
</protein>
<dbReference type="EMBL" id="BQNB010014037">
    <property type="protein sequence ID" value="GJT23212.1"/>
    <property type="molecule type" value="Genomic_DNA"/>
</dbReference>
<reference evidence="2" key="2">
    <citation type="submission" date="2022-01" db="EMBL/GenBank/DDBJ databases">
        <authorList>
            <person name="Yamashiro T."/>
            <person name="Shiraishi A."/>
            <person name="Satake H."/>
            <person name="Nakayama K."/>
        </authorList>
    </citation>
    <scope>NUCLEOTIDE SEQUENCE</scope>
</reference>
<reference evidence="2" key="1">
    <citation type="journal article" date="2022" name="Int. J. Mol. Sci.">
        <title>Draft Genome of Tanacetum Coccineum: Genomic Comparison of Closely Related Tanacetum-Family Plants.</title>
        <authorList>
            <person name="Yamashiro T."/>
            <person name="Shiraishi A."/>
            <person name="Nakayama K."/>
            <person name="Satake H."/>
        </authorList>
    </citation>
    <scope>NUCLEOTIDE SEQUENCE</scope>
</reference>
<feature type="region of interest" description="Disordered" evidence="1">
    <location>
        <begin position="60"/>
        <end position="88"/>
    </location>
</feature>
<comment type="caution">
    <text evidence="2">The sequence shown here is derived from an EMBL/GenBank/DDBJ whole genome shotgun (WGS) entry which is preliminary data.</text>
</comment>
<organism evidence="2 3">
    <name type="scientific">Tanacetum coccineum</name>
    <dbReference type="NCBI Taxonomy" id="301880"/>
    <lineage>
        <taxon>Eukaryota</taxon>
        <taxon>Viridiplantae</taxon>
        <taxon>Streptophyta</taxon>
        <taxon>Embryophyta</taxon>
        <taxon>Tracheophyta</taxon>
        <taxon>Spermatophyta</taxon>
        <taxon>Magnoliopsida</taxon>
        <taxon>eudicotyledons</taxon>
        <taxon>Gunneridae</taxon>
        <taxon>Pentapetalae</taxon>
        <taxon>asterids</taxon>
        <taxon>campanulids</taxon>
        <taxon>Asterales</taxon>
        <taxon>Asteraceae</taxon>
        <taxon>Asteroideae</taxon>
        <taxon>Anthemideae</taxon>
        <taxon>Anthemidinae</taxon>
        <taxon>Tanacetum</taxon>
    </lineage>
</organism>
<gene>
    <name evidence="2" type="ORF">Tco_0893149</name>
</gene>
<keyword evidence="3" id="KW-1185">Reference proteome</keyword>
<name>A0ABQ5C9L7_9ASTR</name>
<evidence type="ECO:0000256" key="1">
    <source>
        <dbReference type="SAM" id="MobiDB-lite"/>
    </source>
</evidence>
<evidence type="ECO:0000313" key="2">
    <source>
        <dbReference type="EMBL" id="GJT23212.1"/>
    </source>
</evidence>